<dbReference type="InterPro" id="IPR004710">
    <property type="entry name" value="Bilac:Na_transpt"/>
</dbReference>
<evidence type="ECO:0000256" key="1">
    <source>
        <dbReference type="ARBA" id="ARBA00004141"/>
    </source>
</evidence>
<evidence type="ECO:0000256" key="5">
    <source>
        <dbReference type="SAM" id="Phobius"/>
    </source>
</evidence>
<dbReference type="Pfam" id="PF01758">
    <property type="entry name" value="SBF"/>
    <property type="match status" value="1"/>
</dbReference>
<evidence type="ECO:0000256" key="3">
    <source>
        <dbReference type="ARBA" id="ARBA00022989"/>
    </source>
</evidence>
<evidence type="ECO:0000256" key="2">
    <source>
        <dbReference type="ARBA" id="ARBA00022692"/>
    </source>
</evidence>
<keyword evidence="7" id="KW-1185">Reference proteome</keyword>
<comment type="subcellular location">
    <subcellularLocation>
        <location evidence="1">Membrane</location>
        <topology evidence="1">Multi-pass membrane protein</topology>
    </subcellularLocation>
</comment>
<name>E2Z9D8_9FIRM</name>
<feature type="transmembrane region" description="Helical" evidence="5">
    <location>
        <begin position="225"/>
        <end position="244"/>
    </location>
</feature>
<feature type="transmembrane region" description="Helical" evidence="5">
    <location>
        <begin position="256"/>
        <end position="277"/>
    </location>
</feature>
<accession>E2Z9D8</accession>
<dbReference type="PANTHER" id="PTHR10361">
    <property type="entry name" value="SODIUM-BILE ACID COTRANSPORTER"/>
    <property type="match status" value="1"/>
</dbReference>
<dbReference type="Gene3D" id="1.20.1530.20">
    <property type="match status" value="1"/>
</dbReference>
<gene>
    <name evidence="6" type="ORF">HMPREF9429_00041</name>
</gene>
<dbReference type="OrthoDB" id="9806785at2"/>
<reference evidence="6 7" key="1">
    <citation type="submission" date="2010-08" db="EMBL/GenBank/DDBJ databases">
        <authorList>
            <person name="Weinstock G."/>
            <person name="Sodergren E."/>
            <person name="Clifton S."/>
            <person name="Fulton L."/>
            <person name="Fulton B."/>
            <person name="Courtney L."/>
            <person name="Fronick C."/>
            <person name="Harrison M."/>
            <person name="Strong C."/>
            <person name="Farmer C."/>
            <person name="Delahaunty K."/>
            <person name="Markovic C."/>
            <person name="Hall O."/>
            <person name="Minx P."/>
            <person name="Tomlinson C."/>
            <person name="Mitreva M."/>
            <person name="Hou S."/>
            <person name="Chen J."/>
            <person name="Wollam A."/>
            <person name="Pepin K.H."/>
            <person name="Johnson M."/>
            <person name="Bhonagiri V."/>
            <person name="Zhang X."/>
            <person name="Suruliraj S."/>
            <person name="Warren W."/>
            <person name="Chinwalla A."/>
            <person name="Mardis E.R."/>
            <person name="Wilson R.K."/>
        </authorList>
    </citation>
    <scope>NUCLEOTIDE SEQUENCE [LARGE SCALE GENOMIC DNA]</scope>
    <source>
        <strain evidence="6 7">F0359</strain>
    </source>
</reference>
<dbReference type="InterPro" id="IPR038770">
    <property type="entry name" value="Na+/solute_symporter_sf"/>
</dbReference>
<evidence type="ECO:0000313" key="7">
    <source>
        <dbReference type="Proteomes" id="UP000003195"/>
    </source>
</evidence>
<dbReference type="eggNOG" id="COG0385">
    <property type="taxonomic scope" value="Bacteria"/>
</dbReference>
<feature type="transmembrane region" description="Helical" evidence="5">
    <location>
        <begin position="36"/>
        <end position="58"/>
    </location>
</feature>
<feature type="transmembrane region" description="Helical" evidence="5">
    <location>
        <begin position="133"/>
        <end position="153"/>
    </location>
</feature>
<dbReference type="EMBL" id="AECS01000003">
    <property type="protein sequence ID" value="EFQ04964.1"/>
    <property type="molecule type" value="Genomic_DNA"/>
</dbReference>
<dbReference type="GO" id="GO:0016020">
    <property type="term" value="C:membrane"/>
    <property type="evidence" value="ECO:0007669"/>
    <property type="project" value="UniProtKB-SubCell"/>
</dbReference>
<dbReference type="STRING" id="706434.HMPREF9429_00041"/>
<dbReference type="HOGENOM" id="CLU_034788_1_1_9"/>
<organism evidence="6 7">
    <name type="scientific">Megasphaera micronuciformis F0359</name>
    <dbReference type="NCBI Taxonomy" id="706434"/>
    <lineage>
        <taxon>Bacteria</taxon>
        <taxon>Bacillati</taxon>
        <taxon>Bacillota</taxon>
        <taxon>Negativicutes</taxon>
        <taxon>Veillonellales</taxon>
        <taxon>Veillonellaceae</taxon>
        <taxon>Megasphaera</taxon>
    </lineage>
</organism>
<keyword evidence="4 5" id="KW-0472">Membrane</keyword>
<comment type="caution">
    <text evidence="6">The sequence shown here is derived from an EMBL/GenBank/DDBJ whole genome shotgun (WGS) entry which is preliminary data.</text>
</comment>
<feature type="transmembrane region" description="Helical" evidence="5">
    <location>
        <begin position="98"/>
        <end position="121"/>
    </location>
</feature>
<feature type="transmembrane region" description="Helical" evidence="5">
    <location>
        <begin position="191"/>
        <end position="213"/>
    </location>
</feature>
<feature type="transmembrane region" description="Helical" evidence="5">
    <location>
        <begin position="159"/>
        <end position="179"/>
    </location>
</feature>
<protein>
    <submittedName>
        <fullName evidence="6">Bile acid transporter</fullName>
    </submittedName>
</protein>
<feature type="transmembrane region" description="Helical" evidence="5">
    <location>
        <begin position="283"/>
        <end position="305"/>
    </location>
</feature>
<sequence>MGDWKKCIAFMAKYVPLWVIISAAIAYMWPHMFRDYKVVISPCLSLIMLGMGLSMTPQDFKLIILRPKDVIIGILTVYICMPLVGIGLGKILGLSPMLAVGLILLGCSPTGTTSNVMTFLAKGDKALSVTISSISTMLAPLVMPTLLMFYAGTYMNVDGMALFMSIIKIVIVPVVLGLVIRKAAAKYMDTILALVPATTIFAIVTVTLVVVALNVKLLQAVALEAAVALVLYTFCGLALGFFVSKLLRMPAEKGKAMTFVVGVQNTALAVALAVQYFDPVAALPGAIGVVWTTICCSFIASVWAGRDTKAGGMGQ</sequence>
<evidence type="ECO:0000256" key="4">
    <source>
        <dbReference type="ARBA" id="ARBA00023136"/>
    </source>
</evidence>
<evidence type="ECO:0000313" key="6">
    <source>
        <dbReference type="EMBL" id="EFQ04964.1"/>
    </source>
</evidence>
<dbReference type="InterPro" id="IPR002657">
    <property type="entry name" value="BilAc:Na_symport/Acr3"/>
</dbReference>
<dbReference type="Proteomes" id="UP000003195">
    <property type="component" value="Unassembled WGS sequence"/>
</dbReference>
<proteinExistence type="predicted"/>
<dbReference type="RefSeq" id="WP_006940717.1">
    <property type="nucleotide sequence ID" value="NZ_GL538177.1"/>
</dbReference>
<keyword evidence="3 5" id="KW-1133">Transmembrane helix</keyword>
<feature type="transmembrane region" description="Helical" evidence="5">
    <location>
        <begin position="70"/>
        <end position="92"/>
    </location>
</feature>
<dbReference type="AlphaFoldDB" id="E2Z9D8"/>
<keyword evidence="2 5" id="KW-0812">Transmembrane</keyword>
<dbReference type="PANTHER" id="PTHR10361:SF28">
    <property type="entry name" value="P3 PROTEIN-RELATED"/>
    <property type="match status" value="1"/>
</dbReference>
<feature type="transmembrane region" description="Helical" evidence="5">
    <location>
        <begin position="12"/>
        <end position="30"/>
    </location>
</feature>